<evidence type="ECO:0000313" key="1">
    <source>
        <dbReference type="EMBL" id="CBY15904.1"/>
    </source>
</evidence>
<dbReference type="PANTHER" id="PTHR11607">
    <property type="entry name" value="ALPHA-MANNOSIDASE"/>
    <property type="match status" value="1"/>
</dbReference>
<dbReference type="GO" id="GO:0005975">
    <property type="term" value="P:carbohydrate metabolic process"/>
    <property type="evidence" value="ECO:0007669"/>
    <property type="project" value="InterPro"/>
</dbReference>
<dbReference type="InterPro" id="IPR011013">
    <property type="entry name" value="Gal_mutarotase_sf_dom"/>
</dbReference>
<dbReference type="SUPFAM" id="SSF74650">
    <property type="entry name" value="Galactose mutarotase-like"/>
    <property type="match status" value="1"/>
</dbReference>
<sequence length="204" mass="23188">PKGLSLGNFRETIKDDGRGVDEPLNDPGQFGKGLIVQGKHLILFTGKNQARENPNLGIEEQMIEKYMFNEPWIGFKKADETVLKSKYFANLSMPKEATLIAVTSLELLENNTHMMRLEHLCAPGQKCFKFERAATFDFAAFYGKTKMIKKITEMNIIGNMKKTTRDRLVWPKNSAQEKDASRPVIGQSIVISPTELRTFIIEFE</sequence>
<dbReference type="GO" id="GO:0004559">
    <property type="term" value="F:alpha-mannosidase activity"/>
    <property type="evidence" value="ECO:0007669"/>
    <property type="project" value="TreeGrafter"/>
</dbReference>
<accession>E4Y210</accession>
<evidence type="ECO:0000313" key="2">
    <source>
        <dbReference type="Proteomes" id="UP000001307"/>
    </source>
</evidence>
<name>E4Y210_OIKDI</name>
<dbReference type="Gene3D" id="2.70.98.30">
    <property type="entry name" value="Golgi alpha-mannosidase II, domain 4"/>
    <property type="match status" value="1"/>
</dbReference>
<dbReference type="InParanoid" id="E4Y210"/>
<dbReference type="PANTHER" id="PTHR11607:SF3">
    <property type="entry name" value="LYSOSOMAL ALPHA-MANNOSIDASE"/>
    <property type="match status" value="1"/>
</dbReference>
<proteinExistence type="predicted"/>
<dbReference type="AlphaFoldDB" id="E4Y210"/>
<reference evidence="1" key="1">
    <citation type="journal article" date="2010" name="Science">
        <title>Plasticity of animal genome architecture unmasked by rapid evolution of a pelagic tunicate.</title>
        <authorList>
            <person name="Denoeud F."/>
            <person name="Henriet S."/>
            <person name="Mungpakdee S."/>
            <person name="Aury J.M."/>
            <person name="Da Silva C."/>
            <person name="Brinkmann H."/>
            <person name="Mikhaleva J."/>
            <person name="Olsen L.C."/>
            <person name="Jubin C."/>
            <person name="Canestro C."/>
            <person name="Bouquet J.M."/>
            <person name="Danks G."/>
            <person name="Poulain J."/>
            <person name="Campsteijn C."/>
            <person name="Adamski M."/>
            <person name="Cross I."/>
            <person name="Yadetie F."/>
            <person name="Muffato M."/>
            <person name="Louis A."/>
            <person name="Butcher S."/>
            <person name="Tsagkogeorga G."/>
            <person name="Konrad A."/>
            <person name="Singh S."/>
            <person name="Jensen M.F."/>
            <person name="Cong E.H."/>
            <person name="Eikeseth-Otteraa H."/>
            <person name="Noel B."/>
            <person name="Anthouard V."/>
            <person name="Porcel B.M."/>
            <person name="Kachouri-Lafond R."/>
            <person name="Nishino A."/>
            <person name="Ugolini M."/>
            <person name="Chourrout P."/>
            <person name="Nishida H."/>
            <person name="Aasland R."/>
            <person name="Huzurbazar S."/>
            <person name="Westhof E."/>
            <person name="Delsuc F."/>
            <person name="Lehrach H."/>
            <person name="Reinhardt R."/>
            <person name="Weissenbach J."/>
            <person name="Roy S.W."/>
            <person name="Artiguenave F."/>
            <person name="Postlethwait J.H."/>
            <person name="Manak J.R."/>
            <person name="Thompson E.M."/>
            <person name="Jaillon O."/>
            <person name="Du Pasquier L."/>
            <person name="Boudinot P."/>
            <person name="Liberles D.A."/>
            <person name="Volff J.N."/>
            <person name="Philippe H."/>
            <person name="Lenhard B."/>
            <person name="Roest Crollius H."/>
            <person name="Wincker P."/>
            <person name="Chourrout D."/>
        </authorList>
    </citation>
    <scope>NUCLEOTIDE SEQUENCE [LARGE SCALE GENOMIC DNA]</scope>
</reference>
<protein>
    <recommendedName>
        <fullName evidence="3">Glycosyl hydrolases family 38 C-terminal beta sandwich domain-containing protein</fullName>
    </recommendedName>
</protein>
<evidence type="ECO:0008006" key="3">
    <source>
        <dbReference type="Google" id="ProtNLM"/>
    </source>
</evidence>
<dbReference type="InterPro" id="IPR050843">
    <property type="entry name" value="Glycosyl_Hydrlase_38"/>
</dbReference>
<dbReference type="Gene3D" id="2.60.40.1360">
    <property type="match status" value="1"/>
</dbReference>
<keyword evidence="2" id="KW-1185">Reference proteome</keyword>
<dbReference type="OrthoDB" id="2016903at2759"/>
<organism evidence="1">
    <name type="scientific">Oikopleura dioica</name>
    <name type="common">Tunicate</name>
    <dbReference type="NCBI Taxonomy" id="34765"/>
    <lineage>
        <taxon>Eukaryota</taxon>
        <taxon>Metazoa</taxon>
        <taxon>Chordata</taxon>
        <taxon>Tunicata</taxon>
        <taxon>Appendicularia</taxon>
        <taxon>Copelata</taxon>
        <taxon>Oikopleuridae</taxon>
        <taxon>Oikopleura</taxon>
    </lineage>
</organism>
<gene>
    <name evidence="1" type="ORF">GSOID_T00016193001</name>
</gene>
<feature type="non-terminal residue" evidence="1">
    <location>
        <position position="1"/>
    </location>
</feature>
<dbReference type="EMBL" id="FN653732">
    <property type="protein sequence ID" value="CBY15904.1"/>
    <property type="molecule type" value="Genomic_DNA"/>
</dbReference>
<dbReference type="Proteomes" id="UP000001307">
    <property type="component" value="Unassembled WGS sequence"/>
</dbReference>
<dbReference type="GO" id="GO:0030246">
    <property type="term" value="F:carbohydrate binding"/>
    <property type="evidence" value="ECO:0007669"/>
    <property type="project" value="InterPro"/>
</dbReference>